<dbReference type="PANTHER" id="PTHR38167">
    <property type="entry name" value="C2H2-TYPE DOMAIN-CONTAINING PROTEIN"/>
    <property type="match status" value="1"/>
</dbReference>
<gene>
    <name evidence="1" type="ORF">DIS24_g7990</name>
</gene>
<protein>
    <submittedName>
        <fullName evidence="1">Uncharacterized protein</fullName>
    </submittedName>
</protein>
<dbReference type="Proteomes" id="UP001175001">
    <property type="component" value="Unassembled WGS sequence"/>
</dbReference>
<keyword evidence="2" id="KW-1185">Reference proteome</keyword>
<name>A0AA40CND8_9PEZI</name>
<comment type="caution">
    <text evidence="1">The sequence shown here is derived from an EMBL/GenBank/DDBJ whole genome shotgun (WGS) entry which is preliminary data.</text>
</comment>
<dbReference type="EMBL" id="JAUJDW010000054">
    <property type="protein sequence ID" value="KAK0645366.1"/>
    <property type="molecule type" value="Genomic_DNA"/>
</dbReference>
<organism evidence="1 2">
    <name type="scientific">Lasiodiplodia hormozganensis</name>
    <dbReference type="NCBI Taxonomy" id="869390"/>
    <lineage>
        <taxon>Eukaryota</taxon>
        <taxon>Fungi</taxon>
        <taxon>Dikarya</taxon>
        <taxon>Ascomycota</taxon>
        <taxon>Pezizomycotina</taxon>
        <taxon>Dothideomycetes</taxon>
        <taxon>Dothideomycetes incertae sedis</taxon>
        <taxon>Botryosphaeriales</taxon>
        <taxon>Botryosphaeriaceae</taxon>
        <taxon>Lasiodiplodia</taxon>
    </lineage>
</organism>
<evidence type="ECO:0000313" key="2">
    <source>
        <dbReference type="Proteomes" id="UP001175001"/>
    </source>
</evidence>
<proteinExistence type="predicted"/>
<accession>A0AA40CND8</accession>
<sequence>MSSSPIVHAINSADNERLRKTLMAIIADPRGKELVESELLVPSNNTEERPKKRNRYEICAQCDEEFEYAKAKEYECIWHSGKCEVDWDSGEWDDTNEDVFGPIDTEENREEYPDGFYWTCCKGAADAQGCEKGFHKECVKAKRAHA</sequence>
<dbReference type="AlphaFoldDB" id="A0AA40CND8"/>
<evidence type="ECO:0000313" key="1">
    <source>
        <dbReference type="EMBL" id="KAK0645366.1"/>
    </source>
</evidence>
<reference evidence="1" key="1">
    <citation type="submission" date="2023-06" db="EMBL/GenBank/DDBJ databases">
        <title>Multi-omics analyses reveal the molecular pathogenesis toolkit of Lasiodiplodia hormozganensis, a cross-kingdom pathogen.</title>
        <authorList>
            <person name="Felix C."/>
            <person name="Meneses R."/>
            <person name="Goncalves M.F.M."/>
            <person name="Tilleman L."/>
            <person name="Duarte A.S."/>
            <person name="Jorrin-Novo J.V."/>
            <person name="Van De Peer Y."/>
            <person name="Deforce D."/>
            <person name="Van Nieuwerburgh F."/>
            <person name="Esteves A.C."/>
            <person name="Alves A."/>
        </authorList>
    </citation>
    <scope>NUCLEOTIDE SEQUENCE</scope>
    <source>
        <strain evidence="1">CBS 339.90</strain>
    </source>
</reference>
<dbReference type="PANTHER" id="PTHR38167:SF1">
    <property type="entry name" value="C2H2-TYPE DOMAIN-CONTAINING PROTEIN"/>
    <property type="match status" value="1"/>
</dbReference>